<keyword evidence="1" id="KW-0732">Signal</keyword>
<dbReference type="InterPro" id="IPR036908">
    <property type="entry name" value="RlpA-like_sf"/>
</dbReference>
<reference evidence="3 4" key="1">
    <citation type="submission" date="2017-04" db="EMBL/GenBank/DDBJ databases">
        <authorList>
            <person name="Afonso C.L."/>
            <person name="Miller P.J."/>
            <person name="Scott M.A."/>
            <person name="Spackman E."/>
            <person name="Goraichik I."/>
            <person name="Dimitrov K.M."/>
            <person name="Suarez D.L."/>
            <person name="Swayne D.E."/>
        </authorList>
    </citation>
    <scope>NUCLEOTIDE SEQUENCE [LARGE SCALE GENOMIC DNA]</scope>
    <source>
        <strain evidence="3 4">DSM 12816</strain>
    </source>
</reference>
<gene>
    <name evidence="3" type="ORF">SAMN02745168_0601</name>
</gene>
<protein>
    <submittedName>
        <fullName evidence="3">3D (Asp-Asp-Asp) domain-containing protein</fullName>
    </submittedName>
</protein>
<dbReference type="CDD" id="cd14667">
    <property type="entry name" value="3D_containing_proteins"/>
    <property type="match status" value="1"/>
</dbReference>
<dbReference type="InterPro" id="IPR010611">
    <property type="entry name" value="3D_dom"/>
</dbReference>
<evidence type="ECO:0000256" key="1">
    <source>
        <dbReference type="SAM" id="SignalP"/>
    </source>
</evidence>
<dbReference type="GO" id="GO:0019867">
    <property type="term" value="C:outer membrane"/>
    <property type="evidence" value="ECO:0007669"/>
    <property type="project" value="InterPro"/>
</dbReference>
<evidence type="ECO:0000313" key="3">
    <source>
        <dbReference type="EMBL" id="SMC38140.1"/>
    </source>
</evidence>
<name>A0A1W1YPK4_9FIRM</name>
<dbReference type="GO" id="GO:0004553">
    <property type="term" value="F:hydrolase activity, hydrolyzing O-glycosyl compounds"/>
    <property type="evidence" value="ECO:0007669"/>
    <property type="project" value="InterPro"/>
</dbReference>
<feature type="signal peptide" evidence="1">
    <location>
        <begin position="1"/>
        <end position="32"/>
    </location>
</feature>
<evidence type="ECO:0000259" key="2">
    <source>
        <dbReference type="Pfam" id="PF06725"/>
    </source>
</evidence>
<dbReference type="Pfam" id="PF06725">
    <property type="entry name" value="3D"/>
    <property type="match status" value="1"/>
</dbReference>
<accession>A0A1W1YPK4</accession>
<dbReference type="InterPro" id="IPR059180">
    <property type="entry name" value="3D_YorM"/>
</dbReference>
<sequence length="178" mass="18528">MSGNGMTAIRRDAALYILVLALALGASTISYAAVGPDDPAPVVTASPTEIKAVAIAEAPGEAEKIDEAIIRDLTYAGTYTVTAYSADYACCGKYPDDPAYGITASGTTATEGTTVASDWDVLPPGTVIYIDGIGDRIVEDLGSGIDGTDLDLYFEDYDTALEFGVQKLDVWIVGEVKG</sequence>
<organism evidence="3 4">
    <name type="scientific">Papillibacter cinnamivorans DSM 12816</name>
    <dbReference type="NCBI Taxonomy" id="1122930"/>
    <lineage>
        <taxon>Bacteria</taxon>
        <taxon>Bacillati</taxon>
        <taxon>Bacillota</taxon>
        <taxon>Clostridia</taxon>
        <taxon>Eubacteriales</taxon>
        <taxon>Oscillospiraceae</taxon>
        <taxon>Papillibacter</taxon>
    </lineage>
</organism>
<dbReference type="Gene3D" id="2.40.40.10">
    <property type="entry name" value="RlpA-like domain"/>
    <property type="match status" value="1"/>
</dbReference>
<dbReference type="GO" id="GO:0009254">
    <property type="term" value="P:peptidoglycan turnover"/>
    <property type="evidence" value="ECO:0007669"/>
    <property type="project" value="InterPro"/>
</dbReference>
<feature type="chain" id="PRO_5012438806" evidence="1">
    <location>
        <begin position="33"/>
        <end position="178"/>
    </location>
</feature>
<evidence type="ECO:0000313" key="4">
    <source>
        <dbReference type="Proteomes" id="UP000192790"/>
    </source>
</evidence>
<dbReference type="AlphaFoldDB" id="A0A1W1YPK4"/>
<dbReference type="EMBL" id="FWXW01000001">
    <property type="protein sequence ID" value="SMC38140.1"/>
    <property type="molecule type" value="Genomic_DNA"/>
</dbReference>
<dbReference type="OrthoDB" id="1858243at2"/>
<dbReference type="Proteomes" id="UP000192790">
    <property type="component" value="Unassembled WGS sequence"/>
</dbReference>
<feature type="domain" description="3D" evidence="2">
    <location>
        <begin position="114"/>
        <end position="173"/>
    </location>
</feature>
<dbReference type="SUPFAM" id="SSF50685">
    <property type="entry name" value="Barwin-like endoglucanases"/>
    <property type="match status" value="1"/>
</dbReference>
<keyword evidence="4" id="KW-1185">Reference proteome</keyword>
<proteinExistence type="predicted"/>
<dbReference type="RefSeq" id="WP_084233228.1">
    <property type="nucleotide sequence ID" value="NZ_FWXW01000001.1"/>
</dbReference>
<dbReference type="STRING" id="1122930.SAMN02745168_0601"/>